<comment type="caution">
    <text evidence="1">The sequence shown here is derived from an EMBL/GenBank/DDBJ whole genome shotgun (WGS) entry which is preliminary data.</text>
</comment>
<evidence type="ECO:0000313" key="1">
    <source>
        <dbReference type="EMBL" id="MDK6028173.1"/>
    </source>
</evidence>
<proteinExistence type="predicted"/>
<protein>
    <submittedName>
        <fullName evidence="1">Uncharacterized protein</fullName>
    </submittedName>
</protein>
<gene>
    <name evidence="1" type="ORF">QPL79_02185</name>
</gene>
<organism evidence="1 2">
    <name type="scientific">Ignisphaera cupida</name>
    <dbReference type="NCBI Taxonomy" id="3050454"/>
    <lineage>
        <taxon>Archaea</taxon>
        <taxon>Thermoproteota</taxon>
        <taxon>Thermoprotei</taxon>
        <taxon>Desulfurococcales</taxon>
        <taxon>Desulfurococcaceae</taxon>
        <taxon>Ignisphaera</taxon>
    </lineage>
</organism>
<sequence>MSISFYIRTLIPVLTTEKLVLPVISEAMQSFEATILALSTFMRLR</sequence>
<evidence type="ECO:0000313" key="2">
    <source>
        <dbReference type="Proteomes" id="UP001529235"/>
    </source>
</evidence>
<dbReference type="EMBL" id="JASNVW010000001">
    <property type="protein sequence ID" value="MDK6028173.1"/>
    <property type="molecule type" value="Genomic_DNA"/>
</dbReference>
<reference evidence="1 2" key="1">
    <citation type="submission" date="2023-05" db="EMBL/GenBank/DDBJ databases">
        <title>A new hyperthermophilic archaea 'Ignisphaera cupida' sp. nov. and description of the family 'Ignisphaeraceae' fam. nov.</title>
        <authorList>
            <person name="Podosokorskaya O.A."/>
            <person name="Elcheninov A.G."/>
            <person name="Klukina A."/>
            <person name="Merkel A.Y."/>
        </authorList>
    </citation>
    <scope>NUCLEOTIDE SEQUENCE [LARGE SCALE GENOMIC DNA]</scope>
    <source>
        <strain evidence="1 2">4213-co</strain>
    </source>
</reference>
<name>A0ABD4Z6C2_9CREN</name>
<dbReference type="Proteomes" id="UP001529235">
    <property type="component" value="Unassembled WGS sequence"/>
</dbReference>
<accession>A0ABD4Z6C2</accession>
<keyword evidence="2" id="KW-1185">Reference proteome</keyword>
<dbReference type="RefSeq" id="WP_285273145.1">
    <property type="nucleotide sequence ID" value="NZ_JASNVW010000001.1"/>
</dbReference>
<dbReference type="AlphaFoldDB" id="A0ABD4Z6C2"/>